<dbReference type="PIRSF" id="PIRSF001553">
    <property type="entry name" value="SucCS_alpha"/>
    <property type="match status" value="1"/>
</dbReference>
<name>A0A381N8A9_9ZZZZ</name>
<evidence type="ECO:0000259" key="4">
    <source>
        <dbReference type="SMART" id="SM00881"/>
    </source>
</evidence>
<dbReference type="AlphaFoldDB" id="A0A381N8A9"/>
<dbReference type="PANTHER" id="PTHR11117">
    <property type="entry name" value="SUCCINYL-COA LIGASE SUBUNIT ALPHA"/>
    <property type="match status" value="1"/>
</dbReference>
<dbReference type="EMBL" id="UINC01000143">
    <property type="protein sequence ID" value="SUZ49918.1"/>
    <property type="molecule type" value="Genomic_DNA"/>
</dbReference>
<gene>
    <name evidence="5" type="ORF">METZ01_LOCUS2772</name>
</gene>
<dbReference type="PRINTS" id="PR01798">
    <property type="entry name" value="SCOASYNTHASE"/>
</dbReference>
<dbReference type="GO" id="GO:0006099">
    <property type="term" value="P:tricarboxylic acid cycle"/>
    <property type="evidence" value="ECO:0007669"/>
    <property type="project" value="UniProtKB-KW"/>
</dbReference>
<dbReference type="SMART" id="SM00881">
    <property type="entry name" value="CoA_binding"/>
    <property type="match status" value="1"/>
</dbReference>
<dbReference type="GO" id="GO:0004775">
    <property type="term" value="F:succinate-CoA ligase (ADP-forming) activity"/>
    <property type="evidence" value="ECO:0007669"/>
    <property type="project" value="TreeGrafter"/>
</dbReference>
<dbReference type="PANTHER" id="PTHR11117:SF2">
    <property type="entry name" value="SUCCINATE--COA LIGASE [ADP_GDP-FORMING] SUBUNIT ALPHA, MITOCHONDRIAL"/>
    <property type="match status" value="1"/>
</dbReference>
<dbReference type="FunFam" id="3.40.50.720:FF:000277">
    <property type="entry name" value="Succinate--CoA ligase [ADP-forming] subunit alpha"/>
    <property type="match status" value="1"/>
</dbReference>
<keyword evidence="1" id="KW-0816">Tricarboxylic acid cycle</keyword>
<reference evidence="5" key="1">
    <citation type="submission" date="2018-05" db="EMBL/GenBank/DDBJ databases">
        <authorList>
            <person name="Lanie J.A."/>
            <person name="Ng W.-L."/>
            <person name="Kazmierczak K.M."/>
            <person name="Andrzejewski T.M."/>
            <person name="Davidsen T.M."/>
            <person name="Wayne K.J."/>
            <person name="Tettelin H."/>
            <person name="Glass J.I."/>
            <person name="Rusch D."/>
            <person name="Podicherti R."/>
            <person name="Tsui H.-C.T."/>
            <person name="Winkler M.E."/>
        </authorList>
    </citation>
    <scope>NUCLEOTIDE SEQUENCE</scope>
</reference>
<accession>A0A381N8A9</accession>
<dbReference type="InterPro" id="IPR003781">
    <property type="entry name" value="CoA-bd"/>
</dbReference>
<dbReference type="NCBIfam" id="TIGR01019">
    <property type="entry name" value="sucCoAalpha"/>
    <property type="match status" value="1"/>
</dbReference>
<dbReference type="InterPro" id="IPR017440">
    <property type="entry name" value="Cit_synth/succinyl-CoA_lig_AS"/>
</dbReference>
<dbReference type="PROSITE" id="PS01216">
    <property type="entry name" value="SUCCINYL_COA_LIG_1"/>
    <property type="match status" value="1"/>
</dbReference>
<dbReference type="SUPFAM" id="SSF52210">
    <property type="entry name" value="Succinyl-CoA synthetase domains"/>
    <property type="match status" value="1"/>
</dbReference>
<dbReference type="FunFam" id="3.40.50.261:FF:000006">
    <property type="entry name" value="Succinate--CoA ligase [ADP-forming] subunit alpha"/>
    <property type="match status" value="1"/>
</dbReference>
<dbReference type="GO" id="GO:0004776">
    <property type="term" value="F:succinate-CoA ligase (GDP-forming) activity"/>
    <property type="evidence" value="ECO:0007669"/>
    <property type="project" value="TreeGrafter"/>
</dbReference>
<dbReference type="InterPro" id="IPR005810">
    <property type="entry name" value="CoA_lig_alpha"/>
</dbReference>
<sequence length="289" mass="29671">VLVGNNTRLIIQGITGKEGTFHGQQIRDYGTNLVAGVTPGKGGEKALEVPVFNTVKEAKDATDANTSVIFVPPAFSAAAILEAARAGMDLVICITEGIPTSDMVKVNHELKDLPTRLVGPNCPGVISPGKAKVGIMPGFIHEPGNIGVISRSGTLTYEAVHQLVSAGLGQSTSIGIGGDPIIGTTFIDMFALFADDDETEGVVLIGEIGGTAEEEAAQWVLDNNFTKPVVAFIAGQTAPPGRRMGHAGAIISGGKGTAKEKINALKSAGIHVADSPAAIGITMLKALQS</sequence>
<dbReference type="InterPro" id="IPR005811">
    <property type="entry name" value="SUCC_ACL_C"/>
</dbReference>
<evidence type="ECO:0000256" key="1">
    <source>
        <dbReference type="ARBA" id="ARBA00022532"/>
    </source>
</evidence>
<dbReference type="NCBIfam" id="NF004230">
    <property type="entry name" value="PRK05678.1"/>
    <property type="match status" value="1"/>
</dbReference>
<protein>
    <recommendedName>
        <fullName evidence="4">CoA-binding domain-containing protein</fullName>
    </recommendedName>
</protein>
<dbReference type="Pfam" id="PF02629">
    <property type="entry name" value="CoA_binding"/>
    <property type="match status" value="1"/>
</dbReference>
<feature type="non-terminal residue" evidence="5">
    <location>
        <position position="1"/>
    </location>
</feature>
<proteinExistence type="inferred from homology"/>
<keyword evidence="2" id="KW-0436">Ligase</keyword>
<feature type="domain" description="CoA-binding" evidence="4">
    <location>
        <begin position="2"/>
        <end position="98"/>
    </location>
</feature>
<evidence type="ECO:0000313" key="5">
    <source>
        <dbReference type="EMBL" id="SUZ49918.1"/>
    </source>
</evidence>
<organism evidence="5">
    <name type="scientific">marine metagenome</name>
    <dbReference type="NCBI Taxonomy" id="408172"/>
    <lineage>
        <taxon>unclassified sequences</taxon>
        <taxon>metagenomes</taxon>
        <taxon>ecological metagenomes</taxon>
    </lineage>
</organism>
<dbReference type="HAMAP" id="MF_01988">
    <property type="entry name" value="Succ_CoA_alpha"/>
    <property type="match status" value="1"/>
</dbReference>
<dbReference type="Pfam" id="PF00549">
    <property type="entry name" value="Ligase_CoA"/>
    <property type="match status" value="1"/>
</dbReference>
<dbReference type="SUPFAM" id="SSF51735">
    <property type="entry name" value="NAD(P)-binding Rossmann-fold domains"/>
    <property type="match status" value="1"/>
</dbReference>
<dbReference type="GO" id="GO:0000166">
    <property type="term" value="F:nucleotide binding"/>
    <property type="evidence" value="ECO:0007669"/>
    <property type="project" value="UniProtKB-KW"/>
</dbReference>
<dbReference type="InterPro" id="IPR033847">
    <property type="entry name" value="Citrt_syn/SCS-alpha_CS"/>
</dbReference>
<evidence type="ECO:0000256" key="3">
    <source>
        <dbReference type="ARBA" id="ARBA00022741"/>
    </source>
</evidence>
<dbReference type="Gene3D" id="3.40.50.720">
    <property type="entry name" value="NAD(P)-binding Rossmann-like Domain"/>
    <property type="match status" value="1"/>
</dbReference>
<dbReference type="InterPro" id="IPR036291">
    <property type="entry name" value="NAD(P)-bd_dom_sf"/>
</dbReference>
<evidence type="ECO:0000256" key="2">
    <source>
        <dbReference type="ARBA" id="ARBA00022598"/>
    </source>
</evidence>
<keyword evidence="3" id="KW-0547">Nucleotide-binding</keyword>
<dbReference type="Gene3D" id="3.40.50.261">
    <property type="entry name" value="Succinyl-CoA synthetase domains"/>
    <property type="match status" value="1"/>
</dbReference>
<dbReference type="InterPro" id="IPR016102">
    <property type="entry name" value="Succinyl-CoA_synth-like"/>
</dbReference>
<dbReference type="PROSITE" id="PS00399">
    <property type="entry name" value="SUCCINYL_COA_LIG_2"/>
    <property type="match status" value="1"/>
</dbReference>
<dbReference type="GO" id="GO:0009361">
    <property type="term" value="C:succinate-CoA ligase complex (ADP-forming)"/>
    <property type="evidence" value="ECO:0007669"/>
    <property type="project" value="TreeGrafter"/>
</dbReference>